<dbReference type="EMBL" id="LAYC01000001">
    <property type="protein sequence ID" value="KYK61963.1"/>
    <property type="molecule type" value="Genomic_DNA"/>
</dbReference>
<dbReference type="RefSeq" id="XP_040661315.1">
    <property type="nucleotide sequence ID" value="XM_040800432.1"/>
</dbReference>
<reference evidence="2 3" key="1">
    <citation type="journal article" date="2016" name="Sci. Rep.">
        <title>Insights into Adaptations to a Near-Obligate Nematode Endoparasitic Lifestyle from the Finished Genome of Drechmeria coniospora.</title>
        <authorList>
            <person name="Zhang L."/>
            <person name="Zhou Z."/>
            <person name="Guo Q."/>
            <person name="Fokkens L."/>
            <person name="Miskei M."/>
            <person name="Pocsi I."/>
            <person name="Zhang W."/>
            <person name="Chen M."/>
            <person name="Wang L."/>
            <person name="Sun Y."/>
            <person name="Donzelli B.G."/>
            <person name="Gibson D.M."/>
            <person name="Nelson D.R."/>
            <person name="Luo J.G."/>
            <person name="Rep M."/>
            <person name="Liu H."/>
            <person name="Yang S."/>
            <person name="Wang J."/>
            <person name="Krasnoff S.B."/>
            <person name="Xu Y."/>
            <person name="Molnar I."/>
            <person name="Lin M."/>
        </authorList>
    </citation>
    <scope>NUCLEOTIDE SEQUENCE [LARGE SCALE GENOMIC DNA]</scope>
    <source>
        <strain evidence="2 3">ARSEF 6962</strain>
    </source>
</reference>
<evidence type="ECO:0000256" key="1">
    <source>
        <dbReference type="SAM" id="SignalP"/>
    </source>
</evidence>
<protein>
    <recommendedName>
        <fullName evidence="4">Cell wall protein</fullName>
    </recommendedName>
</protein>
<comment type="caution">
    <text evidence="2">The sequence shown here is derived from an EMBL/GenBank/DDBJ whole genome shotgun (WGS) entry which is preliminary data.</text>
</comment>
<dbReference type="InParanoid" id="A0A151GY52"/>
<evidence type="ECO:0008006" key="4">
    <source>
        <dbReference type="Google" id="ProtNLM"/>
    </source>
</evidence>
<sequence length="227" mass="24428">MKFIIAFSFATTALAGILSPPTPAEAMLKLQKTVIAVRMKIMSLNELVPSGSDASIIDECLSNFNQVIKDTTRFFNAKRQLTAEEQSSILPFVERFGSFGSDFAEVLDDRMQAIRSSGSCNTVHLHLGSIQNNFSDLGHLLSGRVSEGSKPMVLKKTEEVVDILQDLSPRLTPAVCNMAQEPAAAKYPAATPTSAPYSTALYSSSAYATPLTAPYSTALYSSAKYAA</sequence>
<dbReference type="Proteomes" id="UP000076580">
    <property type="component" value="Chromosome 01"/>
</dbReference>
<proteinExistence type="predicted"/>
<dbReference type="AlphaFoldDB" id="A0A151GY52"/>
<dbReference type="GeneID" id="63715751"/>
<gene>
    <name evidence="2" type="ORF">DCS_03108</name>
</gene>
<evidence type="ECO:0000313" key="2">
    <source>
        <dbReference type="EMBL" id="KYK61963.1"/>
    </source>
</evidence>
<keyword evidence="1" id="KW-0732">Signal</keyword>
<organism evidence="2 3">
    <name type="scientific">Drechmeria coniospora</name>
    <name type="common">Nematophagous fungus</name>
    <name type="synonym">Meria coniospora</name>
    <dbReference type="NCBI Taxonomy" id="98403"/>
    <lineage>
        <taxon>Eukaryota</taxon>
        <taxon>Fungi</taxon>
        <taxon>Dikarya</taxon>
        <taxon>Ascomycota</taxon>
        <taxon>Pezizomycotina</taxon>
        <taxon>Sordariomycetes</taxon>
        <taxon>Hypocreomycetidae</taxon>
        <taxon>Hypocreales</taxon>
        <taxon>Ophiocordycipitaceae</taxon>
        <taxon>Drechmeria</taxon>
    </lineage>
</organism>
<keyword evidence="3" id="KW-1185">Reference proteome</keyword>
<feature type="signal peptide" evidence="1">
    <location>
        <begin position="1"/>
        <end position="15"/>
    </location>
</feature>
<feature type="chain" id="PRO_5012520337" description="Cell wall protein" evidence="1">
    <location>
        <begin position="16"/>
        <end position="227"/>
    </location>
</feature>
<name>A0A151GY52_DRECN</name>
<accession>A0A151GY52</accession>
<evidence type="ECO:0000313" key="3">
    <source>
        <dbReference type="Proteomes" id="UP000076580"/>
    </source>
</evidence>